<feature type="domain" description="DUF2281" evidence="1">
    <location>
        <begin position="11"/>
        <end position="45"/>
    </location>
</feature>
<dbReference type="Proteomes" id="UP000604661">
    <property type="component" value="Unassembled WGS sequence"/>
</dbReference>
<keyword evidence="3" id="KW-1185">Reference proteome</keyword>
<evidence type="ECO:0000313" key="2">
    <source>
        <dbReference type="EMBL" id="MBD2562798.1"/>
    </source>
</evidence>
<gene>
    <name evidence="2" type="ORF">H6G95_19700</name>
</gene>
<organism evidence="2 3">
    <name type="scientific">Nostoc linckia FACHB-391</name>
    <dbReference type="NCBI Taxonomy" id="2692906"/>
    <lineage>
        <taxon>Bacteria</taxon>
        <taxon>Bacillati</taxon>
        <taxon>Cyanobacteriota</taxon>
        <taxon>Cyanophyceae</taxon>
        <taxon>Nostocales</taxon>
        <taxon>Nostocaceae</taxon>
        <taxon>Nostoc</taxon>
    </lineage>
</organism>
<evidence type="ECO:0000259" key="1">
    <source>
        <dbReference type="Pfam" id="PF10047"/>
    </source>
</evidence>
<dbReference type="InterPro" id="IPR018739">
    <property type="entry name" value="DUF2281"/>
</dbReference>
<comment type="caution">
    <text evidence="2">The sequence shown here is derived from an EMBL/GenBank/DDBJ whole genome shotgun (WGS) entry which is preliminary data.</text>
</comment>
<dbReference type="Pfam" id="PF10047">
    <property type="entry name" value="DUF2281"/>
    <property type="match status" value="1"/>
</dbReference>
<reference evidence="2 3" key="1">
    <citation type="journal article" date="2020" name="ISME J.">
        <title>Comparative genomics reveals insights into cyanobacterial evolution and habitat adaptation.</title>
        <authorList>
            <person name="Chen M.Y."/>
            <person name="Teng W.K."/>
            <person name="Zhao L."/>
            <person name="Hu C.X."/>
            <person name="Zhou Y.K."/>
            <person name="Han B.P."/>
            <person name="Song L.R."/>
            <person name="Shu W.S."/>
        </authorList>
    </citation>
    <scope>NUCLEOTIDE SEQUENCE [LARGE SCALE GENOMIC DNA]</scope>
    <source>
        <strain evidence="2 3">FACHB-391</strain>
    </source>
</reference>
<sequence>MAVSMDSLKEKILEKLEHLPENAQQEVLDFVEFLEWRKENRQESQLSVLSEESDAGWLETDLSNLGNYEPYDWRPGELDKGVPVKCVPGNSYFNSDIELEENQFGHHLLDKQSGVLE</sequence>
<evidence type="ECO:0000313" key="3">
    <source>
        <dbReference type="Proteomes" id="UP000604661"/>
    </source>
</evidence>
<dbReference type="EMBL" id="JACJTE010000021">
    <property type="protein sequence ID" value="MBD2562798.1"/>
    <property type="molecule type" value="Genomic_DNA"/>
</dbReference>
<proteinExistence type="predicted"/>
<protein>
    <submittedName>
        <fullName evidence="2">DUF2281 domain-containing protein</fullName>
    </submittedName>
</protein>
<accession>A0ABR8EXZ5</accession>
<name>A0ABR8EXZ5_NOSLI</name>